<evidence type="ECO:0000313" key="2">
    <source>
        <dbReference type="Proteomes" id="UP000236751"/>
    </source>
</evidence>
<reference evidence="1 2" key="1">
    <citation type="submission" date="2016-10" db="EMBL/GenBank/DDBJ databases">
        <authorList>
            <person name="de Groot N.N."/>
        </authorList>
    </citation>
    <scope>NUCLEOTIDE SEQUENCE [LARGE SCALE GENOMIC DNA]</scope>
    <source>
        <strain evidence="1 2">Nl13</strain>
    </source>
</reference>
<dbReference type="AlphaFoldDB" id="A0A1H5W6U6"/>
<dbReference type="EMBL" id="FNVK01000017">
    <property type="protein sequence ID" value="SEF95068.1"/>
    <property type="molecule type" value="Genomic_DNA"/>
</dbReference>
<accession>A0A1H5W6U6</accession>
<protein>
    <submittedName>
        <fullName evidence="1">Uncharacterized protein</fullName>
    </submittedName>
</protein>
<name>A0A1H5W6U6_NITMU</name>
<dbReference type="Proteomes" id="UP000236751">
    <property type="component" value="Unassembled WGS sequence"/>
</dbReference>
<sequence length="54" mass="6239">MISSPSKSTLKSIEHDERKDQRINAWIITFSKKCVLSLPTCLRMIAYTFLPALR</sequence>
<organism evidence="1 2">
    <name type="scientific">Nitrosospira multiformis (strain ATCC 25196 / NCIMB 11849 / C 71)</name>
    <dbReference type="NCBI Taxonomy" id="323848"/>
    <lineage>
        <taxon>Bacteria</taxon>
        <taxon>Pseudomonadati</taxon>
        <taxon>Pseudomonadota</taxon>
        <taxon>Betaproteobacteria</taxon>
        <taxon>Nitrosomonadales</taxon>
        <taxon>Nitrosomonadaceae</taxon>
        <taxon>Nitrosospira</taxon>
    </lineage>
</organism>
<evidence type="ECO:0000313" key="1">
    <source>
        <dbReference type="EMBL" id="SEF95068.1"/>
    </source>
</evidence>
<proteinExistence type="predicted"/>
<gene>
    <name evidence="1" type="ORF">SAMN05216403_11732</name>
</gene>